<feature type="chain" id="PRO_5042289221" evidence="1">
    <location>
        <begin position="26"/>
        <end position="85"/>
    </location>
</feature>
<protein>
    <submittedName>
        <fullName evidence="2">Uncharacterized protein</fullName>
    </submittedName>
</protein>
<evidence type="ECO:0000313" key="2">
    <source>
        <dbReference type="EMBL" id="KAK4470217.1"/>
    </source>
</evidence>
<reference evidence="2" key="1">
    <citation type="submission" date="2022-04" db="EMBL/GenBank/DDBJ databases">
        <authorList>
            <person name="Xu L."/>
            <person name="Lv Z."/>
        </authorList>
    </citation>
    <scope>NUCLEOTIDE SEQUENCE</scope>
    <source>
        <strain evidence="2">LV_2022a</strain>
    </source>
</reference>
<keyword evidence="1" id="KW-0732">Signal</keyword>
<keyword evidence="3" id="KW-1185">Reference proteome</keyword>
<gene>
    <name evidence="2" type="ORF">MN116_005598</name>
</gene>
<sequence>MRLVLLLVSMSLFFLPISQIADSLASSLLPSAAKWCIIGNAPVGVWLTPDRNKEDTGIQVYFFNVYVDRHWYGDDLILNNNQFIF</sequence>
<reference evidence="2" key="2">
    <citation type="journal article" date="2023" name="Infect Dis Poverty">
        <title>Chromosome-scale genome of the human blood fluke Schistosoma mekongi and its implications for public health.</title>
        <authorList>
            <person name="Zhou M."/>
            <person name="Xu L."/>
            <person name="Xu D."/>
            <person name="Chen W."/>
            <person name="Khan J."/>
            <person name="Hu Y."/>
            <person name="Huang H."/>
            <person name="Wei H."/>
            <person name="Zhang Y."/>
            <person name="Chusongsang P."/>
            <person name="Tanasarnprasert K."/>
            <person name="Hu X."/>
            <person name="Limpanont Y."/>
            <person name="Lv Z."/>
        </authorList>
    </citation>
    <scope>NUCLEOTIDE SEQUENCE</scope>
    <source>
        <strain evidence="2">LV_2022a</strain>
    </source>
</reference>
<feature type="signal peptide" evidence="1">
    <location>
        <begin position="1"/>
        <end position="25"/>
    </location>
</feature>
<name>A0AAE2D3V7_SCHME</name>
<dbReference type="EMBL" id="JALJAT010000004">
    <property type="protein sequence ID" value="KAK4470217.1"/>
    <property type="molecule type" value="Genomic_DNA"/>
</dbReference>
<dbReference type="AlphaFoldDB" id="A0AAE2D3V7"/>
<comment type="caution">
    <text evidence="2">The sequence shown here is derived from an EMBL/GenBank/DDBJ whole genome shotgun (WGS) entry which is preliminary data.</text>
</comment>
<evidence type="ECO:0000256" key="1">
    <source>
        <dbReference type="SAM" id="SignalP"/>
    </source>
</evidence>
<organism evidence="2 3">
    <name type="scientific">Schistosoma mekongi</name>
    <name type="common">Parasitic worm</name>
    <dbReference type="NCBI Taxonomy" id="38744"/>
    <lineage>
        <taxon>Eukaryota</taxon>
        <taxon>Metazoa</taxon>
        <taxon>Spiralia</taxon>
        <taxon>Lophotrochozoa</taxon>
        <taxon>Platyhelminthes</taxon>
        <taxon>Trematoda</taxon>
        <taxon>Digenea</taxon>
        <taxon>Strigeidida</taxon>
        <taxon>Schistosomatoidea</taxon>
        <taxon>Schistosomatidae</taxon>
        <taxon>Schistosoma</taxon>
    </lineage>
</organism>
<proteinExistence type="predicted"/>
<evidence type="ECO:0000313" key="3">
    <source>
        <dbReference type="Proteomes" id="UP001292079"/>
    </source>
</evidence>
<dbReference type="Proteomes" id="UP001292079">
    <property type="component" value="Unassembled WGS sequence"/>
</dbReference>
<accession>A0AAE2D3V7</accession>